<evidence type="ECO:0000256" key="2">
    <source>
        <dbReference type="ARBA" id="ARBA00003455"/>
    </source>
</evidence>
<dbReference type="EMBL" id="OV725082">
    <property type="protein sequence ID" value="CAH1405243.1"/>
    <property type="molecule type" value="Genomic_DNA"/>
</dbReference>
<feature type="binding site" evidence="8">
    <location>
        <position position="53"/>
    </location>
    <ligand>
        <name>S-adenosyl-L-methionine</name>
        <dbReference type="ChEBI" id="CHEBI:59789"/>
    </ligand>
</feature>
<comment type="catalytic activity">
    <reaction evidence="1 7">
        <text>[phosphatase 2A protein]-C-terminal L-leucine + S-adenosyl-L-methionine = [phosphatase 2A protein]-C-terminal L-leucine methyl ester + S-adenosyl-L-homocysteine</text>
        <dbReference type="Rhea" id="RHEA:48544"/>
        <dbReference type="Rhea" id="RHEA-COMP:12134"/>
        <dbReference type="Rhea" id="RHEA-COMP:12135"/>
        <dbReference type="ChEBI" id="CHEBI:57856"/>
        <dbReference type="ChEBI" id="CHEBI:59789"/>
        <dbReference type="ChEBI" id="CHEBI:90516"/>
        <dbReference type="ChEBI" id="CHEBI:90517"/>
        <dbReference type="EC" id="2.1.1.233"/>
    </reaction>
</comment>
<evidence type="ECO:0000256" key="4">
    <source>
        <dbReference type="ARBA" id="ARBA00022603"/>
    </source>
</evidence>
<dbReference type="GO" id="GO:0005829">
    <property type="term" value="C:cytosol"/>
    <property type="evidence" value="ECO:0007669"/>
    <property type="project" value="TreeGrafter"/>
</dbReference>
<dbReference type="PANTHER" id="PTHR13600">
    <property type="entry name" value="LEUCINE CARBOXYL METHYLTRANSFERASE"/>
    <property type="match status" value="1"/>
</dbReference>
<dbReference type="Gene3D" id="3.40.50.150">
    <property type="entry name" value="Vaccinia Virus protein VP39"/>
    <property type="match status" value="1"/>
</dbReference>
<dbReference type="OrthoDB" id="203237at2759"/>
<feature type="binding site" evidence="8">
    <location>
        <position position="176"/>
    </location>
    <ligand>
        <name>S-adenosyl-L-methionine</name>
        <dbReference type="ChEBI" id="CHEBI:59789"/>
    </ligand>
</feature>
<proteinExistence type="inferred from homology"/>
<dbReference type="InterPro" id="IPR007213">
    <property type="entry name" value="Ppm1/Ppm2/Tcmp"/>
</dbReference>
<comment type="function">
    <text evidence="2 7">Methylates the carboxyl group of the C-terminal leucine residue of protein phosphatase 2A catalytic subunits to form alpha-leucine ester residues.</text>
</comment>
<keyword evidence="4 7" id="KW-0489">Methyltransferase</keyword>
<accession>A0A9P0HNH6</accession>
<reference evidence="9" key="1">
    <citation type="submission" date="2022-01" db="EMBL/GenBank/DDBJ databases">
        <authorList>
            <person name="King R."/>
        </authorList>
    </citation>
    <scope>NUCLEOTIDE SEQUENCE</scope>
</reference>
<dbReference type="GO" id="GO:0009966">
    <property type="term" value="P:regulation of signal transduction"/>
    <property type="evidence" value="ECO:0007669"/>
    <property type="project" value="UniProtKB-ARBA"/>
</dbReference>
<dbReference type="InterPro" id="IPR029063">
    <property type="entry name" value="SAM-dependent_MTases_sf"/>
</dbReference>
<gene>
    <name evidence="9" type="ORF">NEZAVI_LOCUS13487</name>
</gene>
<dbReference type="PIRSF" id="PIRSF016305">
    <property type="entry name" value="LCM_mtfrase"/>
    <property type="match status" value="1"/>
</dbReference>
<protein>
    <recommendedName>
        <fullName evidence="7">Leucine carboxyl methyltransferase 1</fullName>
        <ecNumber evidence="7">2.1.1.233</ecNumber>
    </recommendedName>
</protein>
<keyword evidence="10" id="KW-1185">Reference proteome</keyword>
<dbReference type="FunFam" id="3.40.50.150:FF:000092">
    <property type="entry name" value="Leucine carboxyl methyltransferase 1"/>
    <property type="match status" value="1"/>
</dbReference>
<dbReference type="SUPFAM" id="SSF53335">
    <property type="entry name" value="S-adenosyl-L-methionine-dependent methyltransferases"/>
    <property type="match status" value="1"/>
</dbReference>
<evidence type="ECO:0000313" key="10">
    <source>
        <dbReference type="Proteomes" id="UP001152798"/>
    </source>
</evidence>
<evidence type="ECO:0000256" key="8">
    <source>
        <dbReference type="PIRSR" id="PIRSR016305-1"/>
    </source>
</evidence>
<organism evidence="9 10">
    <name type="scientific">Nezara viridula</name>
    <name type="common">Southern green stink bug</name>
    <name type="synonym">Cimex viridulus</name>
    <dbReference type="NCBI Taxonomy" id="85310"/>
    <lineage>
        <taxon>Eukaryota</taxon>
        <taxon>Metazoa</taxon>
        <taxon>Ecdysozoa</taxon>
        <taxon>Arthropoda</taxon>
        <taxon>Hexapoda</taxon>
        <taxon>Insecta</taxon>
        <taxon>Pterygota</taxon>
        <taxon>Neoptera</taxon>
        <taxon>Paraneoptera</taxon>
        <taxon>Hemiptera</taxon>
        <taxon>Heteroptera</taxon>
        <taxon>Panheteroptera</taxon>
        <taxon>Pentatomomorpha</taxon>
        <taxon>Pentatomoidea</taxon>
        <taxon>Pentatomidae</taxon>
        <taxon>Pentatominae</taxon>
        <taxon>Nezara</taxon>
    </lineage>
</organism>
<keyword evidence="6 7" id="KW-0949">S-adenosyl-L-methionine</keyword>
<evidence type="ECO:0000256" key="1">
    <source>
        <dbReference type="ARBA" id="ARBA00000724"/>
    </source>
</evidence>
<evidence type="ECO:0000256" key="7">
    <source>
        <dbReference type="PIRNR" id="PIRNR016305"/>
    </source>
</evidence>
<dbReference type="PANTHER" id="PTHR13600:SF33">
    <property type="entry name" value="LEUCINE CARBOXYL METHYLTRANSFERASE 1"/>
    <property type="match status" value="1"/>
</dbReference>
<comment type="similarity">
    <text evidence="3 7">Belongs to the methyltransferase superfamily. LCMT family.</text>
</comment>
<dbReference type="InterPro" id="IPR016651">
    <property type="entry name" value="LCMT1"/>
</dbReference>
<keyword evidence="5 7" id="KW-0808">Transferase</keyword>
<dbReference type="EC" id="2.1.1.233" evidence="7"/>
<feature type="binding site" evidence="8">
    <location>
        <position position="78"/>
    </location>
    <ligand>
        <name>S-adenosyl-L-methionine</name>
        <dbReference type="ChEBI" id="CHEBI:59789"/>
    </ligand>
</feature>
<dbReference type="AlphaFoldDB" id="A0A9P0HNH6"/>
<dbReference type="Proteomes" id="UP001152798">
    <property type="component" value="Chromosome 6"/>
</dbReference>
<dbReference type="Pfam" id="PF04072">
    <property type="entry name" value="LCM"/>
    <property type="match status" value="1"/>
</dbReference>
<evidence type="ECO:0000256" key="3">
    <source>
        <dbReference type="ARBA" id="ARBA00010703"/>
    </source>
</evidence>
<name>A0A9P0HNH6_NEZVI</name>
<dbReference type="GO" id="GO:0032259">
    <property type="term" value="P:methylation"/>
    <property type="evidence" value="ECO:0007669"/>
    <property type="project" value="UniProtKB-KW"/>
</dbReference>
<evidence type="ECO:0000256" key="6">
    <source>
        <dbReference type="ARBA" id="ARBA00022691"/>
    </source>
</evidence>
<evidence type="ECO:0000313" key="9">
    <source>
        <dbReference type="EMBL" id="CAH1405243.1"/>
    </source>
</evidence>
<sequence length="314" mass="35789">MESDEAVQSTNDDASECKKSAVRLGYWNDRFLPILVRSSERKPPEINRGYFARTEGVAIFIRNFLKIAGPKCQIINFGAGFDTLYWRLKDQECKFESFTEVDFPSVTARKCYAIKRSKVLLDGLGVTDGEVRLSSTELHGGNYHLVGADIRNLSEVALKLKESEVNFQLPTLFLAECVLVYIESTSVSNLLSWLTSQFPLSLFVNYEQVNMDDRFGEIMLENLRARGCPLSGVDSCKSLDSQINRFITTNWDGAKAWTMVEIYAAIDGSERERVEKIELLDEQELLTQLFQHYCICVAWKGDMFHEISLSEYDD</sequence>
<feature type="binding site" evidence="8">
    <location>
        <begin position="149"/>
        <end position="150"/>
    </location>
    <ligand>
        <name>S-adenosyl-L-methionine</name>
        <dbReference type="ChEBI" id="CHEBI:59789"/>
    </ligand>
</feature>
<dbReference type="GO" id="GO:0018423">
    <property type="term" value="F:protein C-terminal leucine carboxyl O-methyltransferase activity"/>
    <property type="evidence" value="ECO:0007669"/>
    <property type="project" value="UniProtKB-EC"/>
</dbReference>
<evidence type="ECO:0000256" key="5">
    <source>
        <dbReference type="ARBA" id="ARBA00022679"/>
    </source>
</evidence>